<feature type="domain" description="GTPase-associated protein 1 middle" evidence="3">
    <location>
        <begin position="202"/>
        <end position="263"/>
    </location>
</feature>
<accession>A0A848K7V4</accession>
<sequence length="950" mass="102198">MTYPSATSAAASWPGHAAVPQSVPSQQSVGGAAINRFGQLTYSSFDDGSGVGGGWQVKDITGGLTDTEREQLRFWVQTTFELPKPLPQFPTPEDVARFPRRLMYTRLPDGRAGYWHTVPAGADGSGRPGNVFAHTVLDRGPDATDVDLRPIDLWRSSDWLCPYGAADVVEAKLSTAALPASGSVVNRQSVIEFLCDPAEWRIGVLSVLLDAVAAALAGGPAVVFGAHSDDTAAMWIGAVSHLMSAGTARRFGWSTFDRAAGVPASLGRGVVLTAVPIGDVGAVAGAESLVVLRENEVPAIGDLGGAPHRTAAGSEVPVTEWSVIAQSAVVDHETFDHALRVLDDVARSVADTGLDPAWPLAMAAALIEELRDDVGAEAGAVIARHSPDDLSAKPELAERASAAIADSLGTSAADAWKVLGTAKGSSSRVALEMLAAVYVERALSDRQWLIQAGGVPFVMHRLREHWRPERLDRQITAHLDALSEQFREASHQGFPTQPEQVFAVFRSLDLLVRANCLDSVSYGGLSSLERAQNLLEMAVVPTLVDPGSGPGFVAACGPLDERTARALVRPVLASAAPMNRGTLGQRSSTEVLTWLMPPSWDELPSARQLAELPVGEIHPLAVLTAELASQHMADSKMANRWMHLNWLVLWRLLAQHGEPDVQAPDVKTVFAAAFPPAALNPLLARYPGIVPPRYFMSTFMFEPLTDDYRRLPASILAPARPGSPPPLAGPGEWDAIASAIYHVRVHSAWHLMSREERTALQKRFLGPALRRVAPSGGSRVSGDLAHSLAVLSVAEAVDDPSRSDILEAAKIVVQQENAANRARLVAAVADLTRSEGLSVGWLVEAAVVGGDQAPERRLARPIERFLGTLARDVDDRHVSLLDEVVERLVEQNRYIGPAEPAAIERALVERVRRTYGGEEDKILSLYRKYAKKWLEDRGIEPGGVRTRRRR</sequence>
<comment type="caution">
    <text evidence="4">The sequence shown here is derived from an EMBL/GenBank/DDBJ whole genome shotgun (WGS) entry which is preliminary data.</text>
</comment>
<proteinExistence type="predicted"/>
<evidence type="ECO:0000259" key="3">
    <source>
        <dbReference type="Pfam" id="PF20014"/>
    </source>
</evidence>
<dbReference type="EMBL" id="VCQU01000002">
    <property type="protein sequence ID" value="NMN95065.1"/>
    <property type="molecule type" value="Genomic_DNA"/>
</dbReference>
<dbReference type="Pfam" id="PF20014">
    <property type="entry name" value="GAP1-M"/>
    <property type="match status" value="1"/>
</dbReference>
<evidence type="ECO:0000313" key="4">
    <source>
        <dbReference type="EMBL" id="NMN95065.1"/>
    </source>
</evidence>
<dbReference type="AlphaFoldDB" id="A0A848K7V4"/>
<evidence type="ECO:0000313" key="5">
    <source>
        <dbReference type="Proteomes" id="UP000535543"/>
    </source>
</evidence>
<dbReference type="InterPro" id="IPR045401">
    <property type="entry name" value="GAP1-M"/>
</dbReference>
<dbReference type="Proteomes" id="UP000535543">
    <property type="component" value="Unassembled WGS sequence"/>
</dbReference>
<name>A0A848K7V4_9NOCA</name>
<reference evidence="4 5" key="2">
    <citation type="submission" date="2020-06" db="EMBL/GenBank/DDBJ databases">
        <title>Antribacter stalactiti gen. nov., sp. nov., a new member of the family Nacardiaceae isolated from a cave.</title>
        <authorList>
            <person name="Kim I.S."/>
        </authorList>
    </citation>
    <scope>NUCLEOTIDE SEQUENCE [LARGE SCALE GENOMIC DNA]</scope>
    <source>
        <strain evidence="4 5">YC2-7</strain>
    </source>
</reference>
<keyword evidence="5" id="KW-1185">Reference proteome</keyword>
<feature type="compositionally biased region" description="Polar residues" evidence="1">
    <location>
        <begin position="1"/>
        <end position="10"/>
    </location>
</feature>
<feature type="region of interest" description="Disordered" evidence="1">
    <location>
        <begin position="1"/>
        <end position="24"/>
    </location>
</feature>
<protein>
    <submittedName>
        <fullName evidence="4">Uncharacterized protein</fullName>
    </submittedName>
</protein>
<dbReference type="RefSeq" id="WP_169585765.1">
    <property type="nucleotide sequence ID" value="NZ_VCQU01000002.1"/>
</dbReference>
<feature type="domain" description="GTPase-associated protein 1 N-terminal" evidence="2">
    <location>
        <begin position="37"/>
        <end position="164"/>
    </location>
</feature>
<dbReference type="InterPro" id="IPR045402">
    <property type="entry name" value="GAP1-N2"/>
</dbReference>
<organism evidence="4 5">
    <name type="scientific">Antrihabitans stalactiti</name>
    <dbReference type="NCBI Taxonomy" id="2584121"/>
    <lineage>
        <taxon>Bacteria</taxon>
        <taxon>Bacillati</taxon>
        <taxon>Actinomycetota</taxon>
        <taxon>Actinomycetes</taxon>
        <taxon>Mycobacteriales</taxon>
        <taxon>Nocardiaceae</taxon>
        <taxon>Antrihabitans</taxon>
    </lineage>
</organism>
<evidence type="ECO:0000256" key="1">
    <source>
        <dbReference type="SAM" id="MobiDB-lite"/>
    </source>
</evidence>
<evidence type="ECO:0000259" key="2">
    <source>
        <dbReference type="Pfam" id="PF20013"/>
    </source>
</evidence>
<gene>
    <name evidence="4" type="ORF">FGL95_08460</name>
</gene>
<dbReference type="Pfam" id="PF20013">
    <property type="entry name" value="GAP1-N2"/>
    <property type="match status" value="1"/>
</dbReference>
<reference evidence="4 5" key="1">
    <citation type="submission" date="2019-05" db="EMBL/GenBank/DDBJ databases">
        <authorList>
            <person name="Lee S.D."/>
        </authorList>
    </citation>
    <scope>NUCLEOTIDE SEQUENCE [LARGE SCALE GENOMIC DNA]</scope>
    <source>
        <strain evidence="4 5">YC2-7</strain>
    </source>
</reference>